<evidence type="ECO:0000313" key="1">
    <source>
        <dbReference type="EMBL" id="MEQ2252591.1"/>
    </source>
</evidence>
<organism evidence="1 2">
    <name type="scientific">Ilyodon furcidens</name>
    <name type="common">goldbreast splitfin</name>
    <dbReference type="NCBI Taxonomy" id="33524"/>
    <lineage>
        <taxon>Eukaryota</taxon>
        <taxon>Metazoa</taxon>
        <taxon>Chordata</taxon>
        <taxon>Craniata</taxon>
        <taxon>Vertebrata</taxon>
        <taxon>Euteleostomi</taxon>
        <taxon>Actinopterygii</taxon>
        <taxon>Neopterygii</taxon>
        <taxon>Teleostei</taxon>
        <taxon>Neoteleostei</taxon>
        <taxon>Acanthomorphata</taxon>
        <taxon>Ovalentaria</taxon>
        <taxon>Atherinomorphae</taxon>
        <taxon>Cyprinodontiformes</taxon>
        <taxon>Goodeidae</taxon>
        <taxon>Ilyodon</taxon>
    </lineage>
</organism>
<comment type="caution">
    <text evidence="1">The sequence shown here is derived from an EMBL/GenBank/DDBJ whole genome shotgun (WGS) entry which is preliminary data.</text>
</comment>
<evidence type="ECO:0000313" key="2">
    <source>
        <dbReference type="Proteomes" id="UP001482620"/>
    </source>
</evidence>
<gene>
    <name evidence="1" type="ORF">ILYODFUR_023330</name>
</gene>
<dbReference type="EMBL" id="JAHRIQ010095345">
    <property type="protein sequence ID" value="MEQ2252591.1"/>
    <property type="molecule type" value="Genomic_DNA"/>
</dbReference>
<reference evidence="1 2" key="1">
    <citation type="submission" date="2021-06" db="EMBL/GenBank/DDBJ databases">
        <authorList>
            <person name="Palmer J.M."/>
        </authorList>
    </citation>
    <scope>NUCLEOTIDE SEQUENCE [LARGE SCALE GENOMIC DNA]</scope>
    <source>
        <strain evidence="2">if_2019</strain>
        <tissue evidence="1">Muscle</tissue>
    </source>
</reference>
<sequence>MHFFNKRGVGSLHKEICEMPGKIMNSLFEFNKYNKTKIWITKIGRAFCASYLISKALYKCLSTLDVPVTLTARQHPTESQSTCHINRPDMILPSHLGNNALLMPP</sequence>
<dbReference type="Proteomes" id="UP001482620">
    <property type="component" value="Unassembled WGS sequence"/>
</dbReference>
<proteinExistence type="predicted"/>
<accession>A0ABV0V835</accession>
<protein>
    <submittedName>
        <fullName evidence="1">Uncharacterized protein</fullName>
    </submittedName>
</protein>
<keyword evidence="2" id="KW-1185">Reference proteome</keyword>
<name>A0ABV0V835_9TELE</name>